<feature type="transmembrane region" description="Helical" evidence="7">
    <location>
        <begin position="35"/>
        <end position="60"/>
    </location>
</feature>
<dbReference type="InterPro" id="IPR003439">
    <property type="entry name" value="ABC_transporter-like_ATP-bd"/>
</dbReference>
<evidence type="ECO:0000256" key="6">
    <source>
        <dbReference type="ARBA" id="ARBA00023136"/>
    </source>
</evidence>
<protein>
    <recommendedName>
        <fullName evidence="11">ABC transporter ATP-binding protein</fullName>
    </recommendedName>
</protein>
<dbReference type="InterPro" id="IPR036640">
    <property type="entry name" value="ABC1_TM_sf"/>
</dbReference>
<dbReference type="PROSITE" id="PS50893">
    <property type="entry name" value="ABC_TRANSPORTER_2"/>
    <property type="match status" value="1"/>
</dbReference>
<organism evidence="10">
    <name type="scientific">Kitasatospora sp. CMC57</name>
    <dbReference type="NCBI Taxonomy" id="3231513"/>
    <lineage>
        <taxon>Bacteria</taxon>
        <taxon>Bacillati</taxon>
        <taxon>Actinomycetota</taxon>
        <taxon>Actinomycetes</taxon>
        <taxon>Kitasatosporales</taxon>
        <taxon>Streptomycetaceae</taxon>
        <taxon>Kitasatospora</taxon>
    </lineage>
</organism>
<dbReference type="PANTHER" id="PTHR24221">
    <property type="entry name" value="ATP-BINDING CASSETTE SUB-FAMILY B"/>
    <property type="match status" value="1"/>
</dbReference>
<dbReference type="GO" id="GO:0005886">
    <property type="term" value="C:plasma membrane"/>
    <property type="evidence" value="ECO:0007669"/>
    <property type="project" value="UniProtKB-SubCell"/>
</dbReference>
<keyword evidence="3" id="KW-0547">Nucleotide-binding</keyword>
<name>A0AB33JYM3_9ACTN</name>
<evidence type="ECO:0000313" key="10">
    <source>
        <dbReference type="EMBL" id="BFP48267.1"/>
    </source>
</evidence>
<dbReference type="Pfam" id="PF00664">
    <property type="entry name" value="ABC_membrane"/>
    <property type="match status" value="1"/>
</dbReference>
<keyword evidence="2 7" id="KW-0812">Transmembrane</keyword>
<evidence type="ECO:0000259" key="8">
    <source>
        <dbReference type="PROSITE" id="PS50893"/>
    </source>
</evidence>
<dbReference type="InterPro" id="IPR039421">
    <property type="entry name" value="Type_1_exporter"/>
</dbReference>
<dbReference type="SMART" id="SM00382">
    <property type="entry name" value="AAA"/>
    <property type="match status" value="1"/>
</dbReference>
<keyword evidence="5 7" id="KW-1133">Transmembrane helix</keyword>
<dbReference type="InterPro" id="IPR011527">
    <property type="entry name" value="ABC1_TM_dom"/>
</dbReference>
<evidence type="ECO:0000256" key="3">
    <source>
        <dbReference type="ARBA" id="ARBA00022741"/>
    </source>
</evidence>
<dbReference type="AlphaFoldDB" id="A0AB33JYM3"/>
<dbReference type="RefSeq" id="WP_407990512.1">
    <property type="nucleotide sequence ID" value="NZ_AP035881.2"/>
</dbReference>
<comment type="subcellular location">
    <subcellularLocation>
        <location evidence="1">Cell membrane</location>
        <topology evidence="1">Multi-pass membrane protein</topology>
    </subcellularLocation>
</comment>
<sequence length="532" mass="53913">MRGWVIVLSVAVPVEAAATLALPGAVGGAIDGGPALLLAAVLLVGALAGAFATLAGPAVATGTTVDLRQRLLRRVLALGPVPDGPSTGDLTARLVGSAADAGGALPSRITAATALLTSLGAVLGLALLSPWLAAAFFAGMLPGVVLIRLFLRDAGQAFIRYQQVQSELAARLTGALAGLRSIHAAGARETETVRVLAPLPRLAEAGHALWRTQRRTVWQATLLVALVELSVLTTAGLQLSSGTLRPGELAAAAGWAALGLGFFEQVEALAGVAHARAGRERVTELLALAAPAPGGRDLPDGPGELTLIGVSVEGLLGPLDLTVPGGRTVALVGRSGSGKSLLAALAGGLRTPDTGLVLIDGVPIAELAPEQRRSAVGYAFERPVLVGATVGEALEGAGAAETRAARAAGFLARVPLGAATPTSELRLSEGELQRLGLARLLAQRPRVMILDDATSSLDLATEHQVTEALMLATAGRTRLVVAHRPGAAARADLVAWLDGGRLRALAPHADLVKEPDYRAALAATVPAPRSAP</sequence>
<keyword evidence="6 7" id="KW-0472">Membrane</keyword>
<evidence type="ECO:0008006" key="11">
    <source>
        <dbReference type="Google" id="ProtNLM"/>
    </source>
</evidence>
<dbReference type="GO" id="GO:0016887">
    <property type="term" value="F:ATP hydrolysis activity"/>
    <property type="evidence" value="ECO:0007669"/>
    <property type="project" value="InterPro"/>
</dbReference>
<dbReference type="PANTHER" id="PTHR24221:SF654">
    <property type="entry name" value="ATP-BINDING CASSETTE SUB-FAMILY B MEMBER 6"/>
    <property type="match status" value="1"/>
</dbReference>
<proteinExistence type="predicted"/>
<reference evidence="10" key="1">
    <citation type="submission" date="2024-07" db="EMBL/GenBank/DDBJ databases">
        <title>Complete genome sequences of cellulolytic bacteria, Kitasatospora sp. CMC57 and Streptomyces sp. CMC78, isolated from Japanese agricultural soil.</title>
        <authorList>
            <person name="Hashimoto T."/>
            <person name="Ito M."/>
            <person name="Iwamoto M."/>
            <person name="Fukahori D."/>
            <person name="Shoda T."/>
            <person name="Sakoda M."/>
            <person name="Morohoshi T."/>
            <person name="Mitsuboshi M."/>
            <person name="Nishizawa T."/>
        </authorList>
    </citation>
    <scope>NUCLEOTIDE SEQUENCE</scope>
    <source>
        <strain evidence="10">CMC57</strain>
    </source>
</reference>
<accession>A0AB33JYM3</accession>
<dbReference type="SUPFAM" id="SSF90123">
    <property type="entry name" value="ABC transporter transmembrane region"/>
    <property type="match status" value="1"/>
</dbReference>
<evidence type="ECO:0000259" key="9">
    <source>
        <dbReference type="PROSITE" id="PS50929"/>
    </source>
</evidence>
<gene>
    <name evidence="10" type="ORF">KCMC57_46350</name>
</gene>
<evidence type="ECO:0000256" key="4">
    <source>
        <dbReference type="ARBA" id="ARBA00022840"/>
    </source>
</evidence>
<evidence type="ECO:0000256" key="5">
    <source>
        <dbReference type="ARBA" id="ARBA00022989"/>
    </source>
</evidence>
<dbReference type="InterPro" id="IPR003593">
    <property type="entry name" value="AAA+_ATPase"/>
</dbReference>
<evidence type="ECO:0000256" key="2">
    <source>
        <dbReference type="ARBA" id="ARBA00022692"/>
    </source>
</evidence>
<dbReference type="GO" id="GO:0005524">
    <property type="term" value="F:ATP binding"/>
    <property type="evidence" value="ECO:0007669"/>
    <property type="project" value="UniProtKB-KW"/>
</dbReference>
<feature type="domain" description="ABC transmembrane type-1" evidence="9">
    <location>
        <begin position="35"/>
        <end position="252"/>
    </location>
</feature>
<dbReference type="SUPFAM" id="SSF52540">
    <property type="entry name" value="P-loop containing nucleoside triphosphate hydrolases"/>
    <property type="match status" value="1"/>
</dbReference>
<dbReference type="PROSITE" id="PS50929">
    <property type="entry name" value="ABC_TM1F"/>
    <property type="match status" value="1"/>
</dbReference>
<evidence type="ECO:0000256" key="1">
    <source>
        <dbReference type="ARBA" id="ARBA00004651"/>
    </source>
</evidence>
<feature type="domain" description="ABC transporter" evidence="8">
    <location>
        <begin position="300"/>
        <end position="524"/>
    </location>
</feature>
<keyword evidence="4" id="KW-0067">ATP-binding</keyword>
<dbReference type="InterPro" id="IPR027417">
    <property type="entry name" value="P-loop_NTPase"/>
</dbReference>
<dbReference type="Pfam" id="PF00005">
    <property type="entry name" value="ABC_tran"/>
    <property type="match status" value="1"/>
</dbReference>
<dbReference type="Gene3D" id="1.20.1560.10">
    <property type="entry name" value="ABC transporter type 1, transmembrane domain"/>
    <property type="match status" value="1"/>
</dbReference>
<dbReference type="CDD" id="cd03228">
    <property type="entry name" value="ABCC_MRP_Like"/>
    <property type="match status" value="1"/>
</dbReference>
<evidence type="ECO:0000256" key="7">
    <source>
        <dbReference type="SAM" id="Phobius"/>
    </source>
</evidence>
<dbReference type="GO" id="GO:0140359">
    <property type="term" value="F:ABC-type transporter activity"/>
    <property type="evidence" value="ECO:0007669"/>
    <property type="project" value="InterPro"/>
</dbReference>
<dbReference type="GO" id="GO:0034040">
    <property type="term" value="F:ATPase-coupled lipid transmembrane transporter activity"/>
    <property type="evidence" value="ECO:0007669"/>
    <property type="project" value="TreeGrafter"/>
</dbReference>
<dbReference type="Gene3D" id="3.40.50.300">
    <property type="entry name" value="P-loop containing nucleotide triphosphate hydrolases"/>
    <property type="match status" value="1"/>
</dbReference>
<dbReference type="EMBL" id="AP035881">
    <property type="protein sequence ID" value="BFP48267.1"/>
    <property type="molecule type" value="Genomic_DNA"/>
</dbReference>